<sequence length="75" mass="8567">MFYEATLSFSGSRYVIGNTFVEEIYDIGIHASHDPIIVEESLLALENMEEEMQDLTLEQPTIIINETSEVPELFL</sequence>
<gene>
    <name evidence="1" type="ORF">V6N11_020131</name>
</gene>
<name>A0ABR2P8P9_9ROSI</name>
<accession>A0ABR2P8P9</accession>
<proteinExistence type="predicted"/>
<organism evidence="1 2">
    <name type="scientific">Hibiscus sabdariffa</name>
    <name type="common">roselle</name>
    <dbReference type="NCBI Taxonomy" id="183260"/>
    <lineage>
        <taxon>Eukaryota</taxon>
        <taxon>Viridiplantae</taxon>
        <taxon>Streptophyta</taxon>
        <taxon>Embryophyta</taxon>
        <taxon>Tracheophyta</taxon>
        <taxon>Spermatophyta</taxon>
        <taxon>Magnoliopsida</taxon>
        <taxon>eudicotyledons</taxon>
        <taxon>Gunneridae</taxon>
        <taxon>Pentapetalae</taxon>
        <taxon>rosids</taxon>
        <taxon>malvids</taxon>
        <taxon>Malvales</taxon>
        <taxon>Malvaceae</taxon>
        <taxon>Malvoideae</taxon>
        <taxon>Hibiscus</taxon>
    </lineage>
</organism>
<comment type="caution">
    <text evidence="1">The sequence shown here is derived from an EMBL/GenBank/DDBJ whole genome shotgun (WGS) entry which is preliminary data.</text>
</comment>
<evidence type="ECO:0000313" key="2">
    <source>
        <dbReference type="Proteomes" id="UP001396334"/>
    </source>
</evidence>
<reference evidence="1 2" key="1">
    <citation type="journal article" date="2024" name="G3 (Bethesda)">
        <title>Genome assembly of Hibiscus sabdariffa L. provides insights into metabolisms of medicinal natural products.</title>
        <authorList>
            <person name="Kim T."/>
        </authorList>
    </citation>
    <scope>NUCLEOTIDE SEQUENCE [LARGE SCALE GENOMIC DNA]</scope>
    <source>
        <strain evidence="1">TK-2024</strain>
        <tissue evidence="1">Old leaves</tissue>
    </source>
</reference>
<dbReference type="Proteomes" id="UP001396334">
    <property type="component" value="Unassembled WGS sequence"/>
</dbReference>
<keyword evidence="2" id="KW-1185">Reference proteome</keyword>
<protein>
    <submittedName>
        <fullName evidence="1">Uncharacterized protein</fullName>
    </submittedName>
</protein>
<dbReference type="EMBL" id="JBBPBN010000075">
    <property type="protein sequence ID" value="KAK8984818.1"/>
    <property type="molecule type" value="Genomic_DNA"/>
</dbReference>
<evidence type="ECO:0000313" key="1">
    <source>
        <dbReference type="EMBL" id="KAK8984818.1"/>
    </source>
</evidence>